<proteinExistence type="evidence at transcript level"/>
<dbReference type="EMBL" id="GANP01008024">
    <property type="protein sequence ID" value="JAB76444.1"/>
    <property type="molecule type" value="mRNA"/>
</dbReference>
<dbReference type="GO" id="GO:0004867">
    <property type="term" value="F:serine-type endopeptidase inhibitor activity"/>
    <property type="evidence" value="ECO:0007669"/>
    <property type="project" value="InterPro"/>
</dbReference>
<evidence type="ECO:0000256" key="1">
    <source>
        <dbReference type="SAM" id="SignalP"/>
    </source>
</evidence>
<protein>
    <submittedName>
        <fullName evidence="2">Putative tick kunitz 56</fullName>
    </submittedName>
</protein>
<organism evidence="2">
    <name type="scientific">Ixodes ricinus</name>
    <name type="common">Common tick</name>
    <name type="synonym">Acarus ricinus</name>
    <dbReference type="NCBI Taxonomy" id="34613"/>
    <lineage>
        <taxon>Eukaryota</taxon>
        <taxon>Metazoa</taxon>
        <taxon>Ecdysozoa</taxon>
        <taxon>Arthropoda</taxon>
        <taxon>Chelicerata</taxon>
        <taxon>Arachnida</taxon>
        <taxon>Acari</taxon>
        <taxon>Parasitiformes</taxon>
        <taxon>Ixodida</taxon>
        <taxon>Ixodoidea</taxon>
        <taxon>Ixodidae</taxon>
        <taxon>Ixodinae</taxon>
        <taxon>Ixodes</taxon>
    </lineage>
</organism>
<name>V5HG10_IXORI</name>
<dbReference type="SUPFAM" id="SSF57362">
    <property type="entry name" value="BPTI-like"/>
    <property type="match status" value="1"/>
</dbReference>
<evidence type="ECO:0000313" key="2">
    <source>
        <dbReference type="EMBL" id="JAB76444.1"/>
    </source>
</evidence>
<keyword evidence="1" id="KW-0732">Signal</keyword>
<dbReference type="InterPro" id="IPR036880">
    <property type="entry name" value="Kunitz_BPTI_sf"/>
</dbReference>
<feature type="chain" id="PRO_5004735856" evidence="1">
    <location>
        <begin position="20"/>
        <end position="94"/>
    </location>
</feature>
<feature type="signal peptide" evidence="1">
    <location>
        <begin position="1"/>
        <end position="19"/>
    </location>
</feature>
<dbReference type="Gene3D" id="4.10.410.10">
    <property type="entry name" value="Pancreatic trypsin inhibitor Kunitz domain"/>
    <property type="match status" value="1"/>
</dbReference>
<reference evidence="2" key="1">
    <citation type="journal article" date="2015" name="Sci. Rep.">
        <title>Tissue- and time-dependent transcription in Ixodes ricinus salivary glands and midguts when blood feeding on the vertebrate host.</title>
        <authorList>
            <person name="Kotsyfakis M."/>
            <person name="Schwarz A."/>
            <person name="Erhart J."/>
            <person name="Ribeiro J.M."/>
        </authorList>
    </citation>
    <scope>NUCLEOTIDE SEQUENCE</scope>
    <source>
        <tissue evidence="2">Salivary gland and midgut</tissue>
    </source>
</reference>
<accession>V5HG10</accession>
<dbReference type="AlphaFoldDB" id="V5HG10"/>
<sequence length="94" mass="10584">MKSIVAVLCFLAVVVYCTAMLLEEQCRAPHPFASCDGSVPLRKIYYFNNGTNRCERDYTCAKGVNHFEDLVCCMTECPYGNHHPPGKRGSGREY</sequence>